<dbReference type="PANTHER" id="PTHR22642">
    <property type="entry name" value="IMIDAZOLONEPROPIONASE"/>
    <property type="match status" value="1"/>
</dbReference>
<reference evidence="3" key="2">
    <citation type="submission" date="2016-01" db="EMBL/GenBank/DDBJ databases">
        <title>First complete genome sequence of a species in the genus Microterricola, an extremophilic cold active enzyme producing strain ERGS5:02 isolated from Sikkim Himalaya.</title>
        <authorList>
            <person name="Kumar R."/>
            <person name="Singh D."/>
            <person name="Swarnkar M.K."/>
        </authorList>
    </citation>
    <scope>NUCLEOTIDE SEQUENCE [LARGE SCALE GENOMIC DNA]</scope>
    <source>
        <strain evidence="3">ERGS5:02</strain>
    </source>
</reference>
<dbReference type="Gene3D" id="2.30.40.10">
    <property type="entry name" value="Urease, subunit C, domain 1"/>
    <property type="match status" value="1"/>
</dbReference>
<dbReference type="CDD" id="cd01300">
    <property type="entry name" value="YtcJ_like"/>
    <property type="match status" value="1"/>
</dbReference>
<dbReference type="InterPro" id="IPR011059">
    <property type="entry name" value="Metal-dep_hydrolase_composite"/>
</dbReference>
<proteinExistence type="predicted"/>
<dbReference type="AlphaFoldDB" id="A0A0Y0P0W5"/>
<dbReference type="EMBL" id="CP014145">
    <property type="protein sequence ID" value="AMB60569.1"/>
    <property type="molecule type" value="Genomic_DNA"/>
</dbReference>
<sequence>MTNRTDGAPRMQVYTGGRIFTAGARPWASAIVVHDERILYVGDDATAARIAAPDAERTDLAGRVVLPGFVDGHAHVVETGKAARQVDLWGAGDLDEIRSRISSAAAQNPAAPRVFAQGWQHSAIDGAPDRRLLDDMVADRPLYLQAHDLHSIWLNTAALAEVGIDEATESPAGGRIHRDAAGRLTGVVDEIAMHQLVWGVLDSFATEDDNDAAVRTALAGYRASGVTAATDMALDEAQLAALRRVLQAGELTARITAHWLVHPTGDLDENLAQVARAAELLAEGDDDWLRVVGVKLMVDGTVDGCTAAVRTPYVNGALPEAIWSLDDLAPVVAAADAAGLKVAMHAIGDEAVRIAIAAVERAIAVNGPRSRRHRIEHLEVVDPEEIERLAALGIVASMQPVHSDPAIQANWREMLGDERVERGYPWPEMTDQGARLVFGTDSPTSPFAPLPNMFIASTRRSALDPSLEPNLARYALPLTDAIRHATADAAWACGAEGRYGSLAAGLYADFVVLDRDVFDAAPEVLLEARVVTTVVGGRRLHAV</sequence>
<dbReference type="InterPro" id="IPR013108">
    <property type="entry name" value="Amidohydro_3"/>
</dbReference>
<dbReference type="Pfam" id="PF07969">
    <property type="entry name" value="Amidohydro_3"/>
    <property type="match status" value="1"/>
</dbReference>
<dbReference type="InterPro" id="IPR032466">
    <property type="entry name" value="Metal_Hydrolase"/>
</dbReference>
<reference evidence="2 3" key="1">
    <citation type="journal article" date="2016" name="J. Biotechnol.">
        <title>First complete genome sequence of a species in the genus Microterricola, an extremophilic cold active enzyme producing bacterial strain ERGS5:02 isolated from Sikkim Himalaya.</title>
        <authorList>
            <person name="Himanshu"/>
            <person name="Swarnkar M.K."/>
            <person name="Singh D."/>
            <person name="Kumar R."/>
        </authorList>
    </citation>
    <scope>NUCLEOTIDE SEQUENCE [LARGE SCALE GENOMIC DNA]</scope>
    <source>
        <strain evidence="2 3">ERGS5:02</strain>
    </source>
</reference>
<evidence type="ECO:0000313" key="2">
    <source>
        <dbReference type="EMBL" id="AMB60569.1"/>
    </source>
</evidence>
<evidence type="ECO:0000259" key="1">
    <source>
        <dbReference type="Pfam" id="PF07969"/>
    </source>
</evidence>
<keyword evidence="2" id="KW-0378">Hydrolase</keyword>
<name>A0A0Y0P0W5_9MICO</name>
<protein>
    <submittedName>
        <fullName evidence="2">Amidohydrolase</fullName>
    </submittedName>
</protein>
<dbReference type="Proteomes" id="UP000058305">
    <property type="component" value="Chromosome"/>
</dbReference>
<dbReference type="SUPFAM" id="SSF51556">
    <property type="entry name" value="Metallo-dependent hydrolases"/>
    <property type="match status" value="1"/>
</dbReference>
<dbReference type="InterPro" id="IPR033932">
    <property type="entry name" value="YtcJ-like"/>
</dbReference>
<accession>A0A0Y0P0W5</accession>
<dbReference type="PANTHER" id="PTHR22642:SF20">
    <property type="entry name" value="AMIDOHYDROLASE 3 DOMAIN-CONTAINING PROTEIN"/>
    <property type="match status" value="1"/>
</dbReference>
<dbReference type="GO" id="GO:0016810">
    <property type="term" value="F:hydrolase activity, acting on carbon-nitrogen (but not peptide) bonds"/>
    <property type="evidence" value="ECO:0007669"/>
    <property type="project" value="InterPro"/>
</dbReference>
<keyword evidence="3" id="KW-1185">Reference proteome</keyword>
<dbReference type="KEGG" id="mvd:AWU67_14375"/>
<organism evidence="2 3">
    <name type="scientific">Microterricola viridarii</name>
    <dbReference type="NCBI Taxonomy" id="412690"/>
    <lineage>
        <taxon>Bacteria</taxon>
        <taxon>Bacillati</taxon>
        <taxon>Actinomycetota</taxon>
        <taxon>Actinomycetes</taxon>
        <taxon>Micrococcales</taxon>
        <taxon>Microbacteriaceae</taxon>
        <taxon>Microterricola</taxon>
    </lineage>
</organism>
<evidence type="ECO:0000313" key="3">
    <source>
        <dbReference type="Proteomes" id="UP000058305"/>
    </source>
</evidence>
<gene>
    <name evidence="2" type="ORF">AWU67_14375</name>
</gene>
<feature type="domain" description="Amidohydrolase 3" evidence="1">
    <location>
        <begin position="59"/>
        <end position="540"/>
    </location>
</feature>
<dbReference type="SUPFAM" id="SSF51338">
    <property type="entry name" value="Composite domain of metallo-dependent hydrolases"/>
    <property type="match status" value="1"/>
</dbReference>
<dbReference type="Gene3D" id="3.10.310.70">
    <property type="match status" value="1"/>
</dbReference>
<dbReference type="Gene3D" id="3.20.20.140">
    <property type="entry name" value="Metal-dependent hydrolases"/>
    <property type="match status" value="1"/>
</dbReference>